<sequence length="347" mass="38147">MSQRLSSASSASLFLLVVLSALVAPSLSKILLDYRIPPTAKVTDMGDKTTALGKLTKATITGKNSLTEAYQFMKVPKSQFQVVALKINDNSIFKDQLGFRRNDIVPEYNAKLFETGTKTYHHSFIFTKGGKLDLKHGYLLASVEFPDAFDSKNTAGTADKDANKIRVRDINFKTLFDVDVKSDVIFNFAIEVDWKAKYVFSKKSAIILRRRKALKFIYLDIYSSLSVYHSTGDDPLKQVVKPAVIVPTNPKAVKVAGTGEWHIQMIKEPLPNPADPVEKRSDVPHNGIQEKGINESIIALRNFIEDKTSTNPDGPAGGADTTAGVSGSQKAGVALLDATKKKVKRQL</sequence>
<accession>A0A5B0RD38</accession>
<dbReference type="Gene3D" id="2.60.120.1160">
    <property type="match status" value="1"/>
</dbReference>
<protein>
    <recommendedName>
        <fullName evidence="3">Glycoside hydrolase 131 catalytic N-terminal domain-containing protein</fullName>
    </recommendedName>
</protein>
<dbReference type="EMBL" id="VDEP01000210">
    <property type="protein sequence ID" value="KAA1123299.1"/>
    <property type="molecule type" value="Genomic_DNA"/>
</dbReference>
<evidence type="ECO:0000256" key="1">
    <source>
        <dbReference type="SAM" id="MobiDB-lite"/>
    </source>
</evidence>
<feature type="region of interest" description="Disordered" evidence="1">
    <location>
        <begin position="308"/>
        <end position="328"/>
    </location>
</feature>
<name>A0A5B0RD38_PUCGR</name>
<feature type="domain" description="Glycoside hydrolase 131 catalytic N-terminal" evidence="3">
    <location>
        <begin position="35"/>
        <end position="310"/>
    </location>
</feature>
<feature type="chain" id="PRO_5022933681" description="Glycoside hydrolase 131 catalytic N-terminal domain-containing protein" evidence="2">
    <location>
        <begin position="29"/>
        <end position="347"/>
    </location>
</feature>
<evidence type="ECO:0000313" key="4">
    <source>
        <dbReference type="EMBL" id="KAA1123299.1"/>
    </source>
</evidence>
<dbReference type="Proteomes" id="UP000325313">
    <property type="component" value="Unassembled WGS sequence"/>
</dbReference>
<proteinExistence type="predicted"/>
<gene>
    <name evidence="4" type="ORF">PGTUg99_022454</name>
</gene>
<evidence type="ECO:0000259" key="3">
    <source>
        <dbReference type="Pfam" id="PF18271"/>
    </source>
</evidence>
<organism evidence="4 5">
    <name type="scientific">Puccinia graminis f. sp. tritici</name>
    <dbReference type="NCBI Taxonomy" id="56615"/>
    <lineage>
        <taxon>Eukaryota</taxon>
        <taxon>Fungi</taxon>
        <taxon>Dikarya</taxon>
        <taxon>Basidiomycota</taxon>
        <taxon>Pucciniomycotina</taxon>
        <taxon>Pucciniomycetes</taxon>
        <taxon>Pucciniales</taxon>
        <taxon>Pucciniaceae</taxon>
        <taxon>Puccinia</taxon>
    </lineage>
</organism>
<dbReference type="PANTHER" id="PTHR34612">
    <property type="entry name" value="GH131_N DOMAIN-CONTAINING PROTEIN"/>
    <property type="match status" value="1"/>
</dbReference>
<dbReference type="Pfam" id="PF18271">
    <property type="entry name" value="GH131_N"/>
    <property type="match status" value="1"/>
</dbReference>
<evidence type="ECO:0000256" key="2">
    <source>
        <dbReference type="SAM" id="SignalP"/>
    </source>
</evidence>
<dbReference type="AlphaFoldDB" id="A0A5B0RD38"/>
<keyword evidence="2" id="KW-0732">Signal</keyword>
<evidence type="ECO:0000313" key="5">
    <source>
        <dbReference type="Proteomes" id="UP000325313"/>
    </source>
</evidence>
<feature type="signal peptide" evidence="2">
    <location>
        <begin position="1"/>
        <end position="28"/>
    </location>
</feature>
<dbReference type="PANTHER" id="PTHR34612:SF2">
    <property type="entry name" value="GLYCOSIDE HYDROLASE 131 CATALYTIC N-TERMINAL DOMAIN-CONTAINING PROTEIN"/>
    <property type="match status" value="1"/>
</dbReference>
<reference evidence="4 5" key="1">
    <citation type="submission" date="2019-05" db="EMBL/GenBank/DDBJ databases">
        <title>Emergence of the Ug99 lineage of the wheat stem rust pathogen through somatic hybridization.</title>
        <authorList>
            <person name="Li F."/>
            <person name="Upadhyaya N.M."/>
            <person name="Sperschneider J."/>
            <person name="Matny O."/>
            <person name="Nguyen-Phuc H."/>
            <person name="Mago R."/>
            <person name="Raley C."/>
            <person name="Miller M.E."/>
            <person name="Silverstein K.A.T."/>
            <person name="Henningsen E."/>
            <person name="Hirsch C.D."/>
            <person name="Visser B."/>
            <person name="Pretorius Z.A."/>
            <person name="Steffenson B.J."/>
            <person name="Schwessinger B."/>
            <person name="Dodds P.N."/>
            <person name="Figueroa M."/>
        </authorList>
    </citation>
    <scope>NUCLEOTIDE SEQUENCE [LARGE SCALE GENOMIC DNA]</scope>
    <source>
        <strain evidence="4 5">Ug99</strain>
    </source>
</reference>
<feature type="compositionally biased region" description="Low complexity" evidence="1">
    <location>
        <begin position="312"/>
        <end position="324"/>
    </location>
</feature>
<dbReference type="InterPro" id="IPR041524">
    <property type="entry name" value="GH131_N"/>
</dbReference>
<comment type="caution">
    <text evidence="4">The sequence shown here is derived from an EMBL/GenBank/DDBJ whole genome shotgun (WGS) entry which is preliminary data.</text>
</comment>